<sequence>MFLNMCCQSVKETVVCLILSTKKDNVKETSDFIRCETFGFSVSRDTSCLSSWVISMSSASPRPRCRKIHSKGGRHTVEGCGHEKIRGEVNSILKGHEDKNVNHDTALTV</sequence>
<comment type="caution">
    <text evidence="1">The sequence shown here is derived from an EMBL/GenBank/DDBJ whole genome shotgun (WGS) entry which is preliminary data.</text>
</comment>
<gene>
    <name evidence="1" type="ORF">TGARI_369560</name>
</gene>
<evidence type="ECO:0000313" key="1">
    <source>
        <dbReference type="EMBL" id="KYF44639.1"/>
    </source>
</evidence>
<reference evidence="1 2" key="1">
    <citation type="journal article" date="2016" name="Nat. Commun.">
        <title>Local admixture of amplified and diversified secreted pathogenesis determinants shapes mosaic Toxoplasma gondii genomes.</title>
        <authorList>
            <person name="Lorenzi H."/>
            <person name="Khan A."/>
            <person name="Behnke M.S."/>
            <person name="Namasivayam S."/>
            <person name="Swapna L.S."/>
            <person name="Hadjithomas M."/>
            <person name="Karamycheva S."/>
            <person name="Pinney D."/>
            <person name="Brunk B.P."/>
            <person name="Ajioka J.W."/>
            <person name="Ajzenberg D."/>
            <person name="Boothroyd J.C."/>
            <person name="Boyle J.P."/>
            <person name="Darde M.L."/>
            <person name="Diaz-Miranda M.A."/>
            <person name="Dubey J.P."/>
            <person name="Fritz H.M."/>
            <person name="Gennari S.M."/>
            <person name="Gregory B.D."/>
            <person name="Kim K."/>
            <person name="Saeij J.P."/>
            <person name="Su C."/>
            <person name="White M.W."/>
            <person name="Zhu X.Q."/>
            <person name="Howe D.K."/>
            <person name="Rosenthal B.M."/>
            <person name="Grigg M.E."/>
            <person name="Parkinson J."/>
            <person name="Liu L."/>
            <person name="Kissinger J.C."/>
            <person name="Roos D.S."/>
            <person name="Sibley L.D."/>
        </authorList>
    </citation>
    <scope>NUCLEOTIDE SEQUENCE [LARGE SCALE GENOMIC DNA]</scope>
    <source>
        <strain evidence="1 2">ARI</strain>
    </source>
</reference>
<dbReference type="AlphaFoldDB" id="A0A139Y0V2"/>
<proteinExistence type="predicted"/>
<dbReference type="Proteomes" id="UP000074247">
    <property type="component" value="Unassembled WGS sequence"/>
</dbReference>
<dbReference type="EMBL" id="AGQS02004343">
    <property type="protein sequence ID" value="KYF44639.1"/>
    <property type="molecule type" value="Genomic_DNA"/>
</dbReference>
<evidence type="ECO:0000313" key="2">
    <source>
        <dbReference type="Proteomes" id="UP000074247"/>
    </source>
</evidence>
<organism evidence="1 2">
    <name type="scientific">Toxoplasma gondii ARI</name>
    <dbReference type="NCBI Taxonomy" id="1074872"/>
    <lineage>
        <taxon>Eukaryota</taxon>
        <taxon>Sar</taxon>
        <taxon>Alveolata</taxon>
        <taxon>Apicomplexa</taxon>
        <taxon>Conoidasida</taxon>
        <taxon>Coccidia</taxon>
        <taxon>Eucoccidiorida</taxon>
        <taxon>Eimeriorina</taxon>
        <taxon>Sarcocystidae</taxon>
        <taxon>Toxoplasma</taxon>
    </lineage>
</organism>
<name>A0A139Y0V2_TOXGO</name>
<dbReference type="VEuPathDB" id="ToxoDB:TGARI_369560"/>
<protein>
    <submittedName>
        <fullName evidence="1">Uncharacterized protein</fullName>
    </submittedName>
</protein>
<accession>A0A139Y0V2</accession>